<dbReference type="InterPro" id="IPR006118">
    <property type="entry name" value="Recombinase_CS"/>
</dbReference>
<dbReference type="PROSITE" id="PS00397">
    <property type="entry name" value="RECOMBINASES_1"/>
    <property type="match status" value="1"/>
</dbReference>
<dbReference type="GO" id="GO:0003677">
    <property type="term" value="F:DNA binding"/>
    <property type="evidence" value="ECO:0007669"/>
    <property type="project" value="UniProtKB-KW"/>
</dbReference>
<dbReference type="GO" id="GO:0000150">
    <property type="term" value="F:DNA strand exchange activity"/>
    <property type="evidence" value="ECO:0007669"/>
    <property type="project" value="InterPro"/>
</dbReference>
<keyword evidence="3" id="KW-0238">DNA-binding</keyword>
<evidence type="ECO:0000256" key="3">
    <source>
        <dbReference type="ARBA" id="ARBA00023125"/>
    </source>
</evidence>
<dbReference type="Gene3D" id="1.10.10.60">
    <property type="entry name" value="Homeodomain-like"/>
    <property type="match status" value="1"/>
</dbReference>
<dbReference type="CDD" id="cd03768">
    <property type="entry name" value="SR_ResInv"/>
    <property type="match status" value="1"/>
</dbReference>
<dbReference type="GO" id="GO:0015074">
    <property type="term" value="P:DNA integration"/>
    <property type="evidence" value="ECO:0007669"/>
    <property type="project" value="UniProtKB-KW"/>
</dbReference>
<evidence type="ECO:0000313" key="6">
    <source>
        <dbReference type="EMBL" id="KKN93923.1"/>
    </source>
</evidence>
<evidence type="ECO:0000256" key="2">
    <source>
        <dbReference type="ARBA" id="ARBA00022908"/>
    </source>
</evidence>
<protein>
    <recommendedName>
        <fullName evidence="5">Resolvase/invertase-type recombinase catalytic domain-containing protein</fullName>
    </recommendedName>
</protein>
<dbReference type="Pfam" id="PF02796">
    <property type="entry name" value="HTH_7"/>
    <property type="match status" value="1"/>
</dbReference>
<dbReference type="InterPro" id="IPR036162">
    <property type="entry name" value="Resolvase-like_N_sf"/>
</dbReference>
<comment type="caution">
    <text evidence="6">The sequence shown here is derived from an EMBL/GenBank/DDBJ whole genome shotgun (WGS) entry which is preliminary data.</text>
</comment>
<dbReference type="Gene3D" id="3.40.50.1390">
    <property type="entry name" value="Resolvase, N-terminal catalytic domain"/>
    <property type="match status" value="1"/>
</dbReference>
<sequence>MGFMSGKHVGYIRVSSVCQNSDRQLDGVRLDKVFEEKVSGRNAGSREVLNLCLDYLREHDALHVHSIDRLARNMSDLLSIVDDLVKRDVTVKFHSEGLTFAPQTDDPMASLMLHMLGAFAEFERSLIGQRRKEGLEAARKRGKQIGRRKSLSDEDLCEIAQKLSKGVSKSDLAKEYGVSRTTLYAALNKSQEA</sequence>
<evidence type="ECO:0000259" key="5">
    <source>
        <dbReference type="PROSITE" id="PS51736"/>
    </source>
</evidence>
<dbReference type="SUPFAM" id="SSF53041">
    <property type="entry name" value="Resolvase-like"/>
    <property type="match status" value="1"/>
</dbReference>
<name>A0A0F9XNV5_9ZZZZ</name>
<dbReference type="Pfam" id="PF00239">
    <property type="entry name" value="Resolvase"/>
    <property type="match status" value="1"/>
</dbReference>
<dbReference type="InterPro" id="IPR050639">
    <property type="entry name" value="SSR_resolvase"/>
</dbReference>
<accession>A0A0F9XNV5</accession>
<dbReference type="AlphaFoldDB" id="A0A0F9XNV5"/>
<comment type="similarity">
    <text evidence="1">Belongs to the site-specific recombinase resolvase family.</text>
</comment>
<dbReference type="EMBL" id="LAZR01000083">
    <property type="protein sequence ID" value="KKN93923.1"/>
    <property type="molecule type" value="Genomic_DNA"/>
</dbReference>
<feature type="domain" description="Resolvase/invertase-type recombinase catalytic" evidence="5">
    <location>
        <begin position="7"/>
        <end position="142"/>
    </location>
</feature>
<evidence type="ECO:0000256" key="1">
    <source>
        <dbReference type="ARBA" id="ARBA00009913"/>
    </source>
</evidence>
<dbReference type="InterPro" id="IPR009057">
    <property type="entry name" value="Homeodomain-like_sf"/>
</dbReference>
<proteinExistence type="inferred from homology"/>
<dbReference type="PANTHER" id="PTHR30461">
    <property type="entry name" value="DNA-INVERTASE FROM LAMBDOID PROPHAGE"/>
    <property type="match status" value="1"/>
</dbReference>
<gene>
    <name evidence="6" type="ORF">LCGC14_0194220</name>
</gene>
<reference evidence="6" key="1">
    <citation type="journal article" date="2015" name="Nature">
        <title>Complex archaea that bridge the gap between prokaryotes and eukaryotes.</title>
        <authorList>
            <person name="Spang A."/>
            <person name="Saw J.H."/>
            <person name="Jorgensen S.L."/>
            <person name="Zaremba-Niedzwiedzka K."/>
            <person name="Martijn J."/>
            <person name="Lind A.E."/>
            <person name="van Eijk R."/>
            <person name="Schleper C."/>
            <person name="Guy L."/>
            <person name="Ettema T.J."/>
        </authorList>
    </citation>
    <scope>NUCLEOTIDE SEQUENCE</scope>
</reference>
<dbReference type="InterPro" id="IPR006120">
    <property type="entry name" value="Resolvase_HTH_dom"/>
</dbReference>
<keyword evidence="2" id="KW-0229">DNA integration</keyword>
<dbReference type="PANTHER" id="PTHR30461:SF26">
    <property type="entry name" value="RESOLVASE HOMOLOG YNEB"/>
    <property type="match status" value="1"/>
</dbReference>
<evidence type="ECO:0000256" key="4">
    <source>
        <dbReference type="ARBA" id="ARBA00023172"/>
    </source>
</evidence>
<dbReference type="PROSITE" id="PS51736">
    <property type="entry name" value="RECOMBINASES_3"/>
    <property type="match status" value="1"/>
</dbReference>
<dbReference type="InterPro" id="IPR006119">
    <property type="entry name" value="Resolv_N"/>
</dbReference>
<dbReference type="SMART" id="SM00857">
    <property type="entry name" value="Resolvase"/>
    <property type="match status" value="1"/>
</dbReference>
<dbReference type="SUPFAM" id="SSF46689">
    <property type="entry name" value="Homeodomain-like"/>
    <property type="match status" value="1"/>
</dbReference>
<keyword evidence="4" id="KW-0233">DNA recombination</keyword>
<dbReference type="CDD" id="cd00569">
    <property type="entry name" value="HTH_Hin_like"/>
    <property type="match status" value="1"/>
</dbReference>
<organism evidence="6">
    <name type="scientific">marine sediment metagenome</name>
    <dbReference type="NCBI Taxonomy" id="412755"/>
    <lineage>
        <taxon>unclassified sequences</taxon>
        <taxon>metagenomes</taxon>
        <taxon>ecological metagenomes</taxon>
    </lineage>
</organism>